<reference evidence="1 2" key="1">
    <citation type="journal article" date="2015" name="Genome Biol.">
        <title>Comparative genomics of Steinernema reveals deeply conserved gene regulatory networks.</title>
        <authorList>
            <person name="Dillman A.R."/>
            <person name="Macchietto M."/>
            <person name="Porter C.F."/>
            <person name="Rogers A."/>
            <person name="Williams B."/>
            <person name="Antoshechkin I."/>
            <person name="Lee M.M."/>
            <person name="Goodwin Z."/>
            <person name="Lu X."/>
            <person name="Lewis E.E."/>
            <person name="Goodrich-Blair H."/>
            <person name="Stock S.P."/>
            <person name="Adams B.J."/>
            <person name="Sternberg P.W."/>
            <person name="Mortazavi A."/>
        </authorList>
    </citation>
    <scope>NUCLEOTIDE SEQUENCE [LARGE SCALE GENOMIC DNA]</scope>
    <source>
        <strain evidence="1 2">ALL</strain>
    </source>
</reference>
<dbReference type="EMBL" id="AZBU02000009">
    <property type="protein sequence ID" value="TKR64156.1"/>
    <property type="molecule type" value="Genomic_DNA"/>
</dbReference>
<evidence type="ECO:0000313" key="1">
    <source>
        <dbReference type="EMBL" id="TKR64156.1"/>
    </source>
</evidence>
<comment type="caution">
    <text evidence="1">The sequence shown here is derived from an EMBL/GenBank/DDBJ whole genome shotgun (WGS) entry which is preliminary data.</text>
</comment>
<dbReference type="Proteomes" id="UP000298663">
    <property type="component" value="Unassembled WGS sequence"/>
</dbReference>
<accession>A0A4U5M5M4</accession>
<dbReference type="AlphaFoldDB" id="A0A4U5M5M4"/>
<reference evidence="1 2" key="2">
    <citation type="journal article" date="2019" name="G3 (Bethesda)">
        <title>Hybrid Assembly of the Genome of the Entomopathogenic Nematode Steinernema carpocapsae Identifies the X-Chromosome.</title>
        <authorList>
            <person name="Serra L."/>
            <person name="Macchietto M."/>
            <person name="Macias-Munoz A."/>
            <person name="McGill C.J."/>
            <person name="Rodriguez I.M."/>
            <person name="Rodriguez B."/>
            <person name="Murad R."/>
            <person name="Mortazavi A."/>
        </authorList>
    </citation>
    <scope>NUCLEOTIDE SEQUENCE [LARGE SCALE GENOMIC DNA]</scope>
    <source>
        <strain evidence="1 2">ALL</strain>
    </source>
</reference>
<proteinExistence type="predicted"/>
<gene>
    <name evidence="1" type="ORF">L596_024738</name>
</gene>
<name>A0A4U5M5M4_STECR</name>
<sequence length="116" mass="13329">MSNQLFLLLVIGFQSRHPIEFLRWSRQMNSHSKVSSCLIVDSDSVRRHRLARETSKTDKGQSRQACGVWLLILTEVLRLTLMKTVKFLALPVAVVWSTPLAAKFRNRSSDFSKLIE</sequence>
<keyword evidence="2" id="KW-1185">Reference proteome</keyword>
<organism evidence="1 2">
    <name type="scientific">Steinernema carpocapsae</name>
    <name type="common">Entomopathogenic nematode</name>
    <dbReference type="NCBI Taxonomy" id="34508"/>
    <lineage>
        <taxon>Eukaryota</taxon>
        <taxon>Metazoa</taxon>
        <taxon>Ecdysozoa</taxon>
        <taxon>Nematoda</taxon>
        <taxon>Chromadorea</taxon>
        <taxon>Rhabditida</taxon>
        <taxon>Tylenchina</taxon>
        <taxon>Panagrolaimomorpha</taxon>
        <taxon>Strongyloidoidea</taxon>
        <taxon>Steinernematidae</taxon>
        <taxon>Steinernema</taxon>
    </lineage>
</organism>
<protein>
    <submittedName>
        <fullName evidence="1">Uncharacterized protein</fullName>
    </submittedName>
</protein>
<evidence type="ECO:0000313" key="2">
    <source>
        <dbReference type="Proteomes" id="UP000298663"/>
    </source>
</evidence>